<evidence type="ECO:0000313" key="1">
    <source>
        <dbReference type="EMBL" id="GMG24417.1"/>
    </source>
</evidence>
<dbReference type="Pfam" id="PF11578">
    <property type="entry name" value="DUF3237"/>
    <property type="match status" value="1"/>
</dbReference>
<protein>
    <submittedName>
        <fullName evidence="1">Unnamed protein product</fullName>
    </submittedName>
</protein>
<dbReference type="EMBL" id="BSYA01000011">
    <property type="protein sequence ID" value="GMG24417.1"/>
    <property type="molecule type" value="Genomic_DNA"/>
</dbReference>
<reference evidence="1" key="1">
    <citation type="submission" date="2023-04" db="EMBL/GenBank/DDBJ databases">
        <title>Aspergillus oryzae NBRC 4228.</title>
        <authorList>
            <person name="Ichikawa N."/>
            <person name="Sato H."/>
            <person name="Tonouchi N."/>
        </authorList>
    </citation>
    <scope>NUCLEOTIDE SEQUENCE</scope>
    <source>
        <strain evidence="1">NBRC 4228</strain>
    </source>
</reference>
<proteinExistence type="predicted"/>
<name>A0AAN4Y7X1_ASPOZ</name>
<organism evidence="1 2">
    <name type="scientific">Aspergillus oryzae</name>
    <name type="common">Yellow koji mold</name>
    <dbReference type="NCBI Taxonomy" id="5062"/>
    <lineage>
        <taxon>Eukaryota</taxon>
        <taxon>Fungi</taxon>
        <taxon>Dikarya</taxon>
        <taxon>Ascomycota</taxon>
        <taxon>Pezizomycotina</taxon>
        <taxon>Eurotiomycetes</taxon>
        <taxon>Eurotiomycetidae</taxon>
        <taxon>Eurotiales</taxon>
        <taxon>Aspergillaceae</taxon>
        <taxon>Aspergillus</taxon>
        <taxon>Aspergillus subgen. Circumdati</taxon>
    </lineage>
</organism>
<accession>A0AAN4Y7X1</accession>
<dbReference type="InterPro" id="IPR020915">
    <property type="entry name" value="UPF0311"/>
</dbReference>
<dbReference type="Gene3D" id="2.40.160.20">
    <property type="match status" value="1"/>
</dbReference>
<gene>
    <name evidence="1" type="ORF">Aory04_000167100</name>
</gene>
<dbReference type="Proteomes" id="UP001165205">
    <property type="component" value="Unassembled WGS sequence"/>
</dbReference>
<dbReference type="AlphaFoldDB" id="A0AAN4Y7X1"/>
<sequence>MSIKMNPKVAVGQSLWGQRDWVTFVGGQWAGRWGKGIVLIVTKESATSLRASYMLQTADDPPAFIIVKTNGWLTGAKDVLDKVNDPGVADTINPNTYKYRINLTMETGDERYAFLNTLMWVGSGCRRGHEG</sequence>
<dbReference type="PANTHER" id="PTHR37315:SF1">
    <property type="entry name" value="UPF0311 PROTEIN BLR7842"/>
    <property type="match status" value="1"/>
</dbReference>
<dbReference type="PANTHER" id="PTHR37315">
    <property type="entry name" value="UPF0311 PROTEIN BLR7842"/>
    <property type="match status" value="1"/>
</dbReference>
<comment type="caution">
    <text evidence="1">The sequence shown here is derived from an EMBL/GenBank/DDBJ whole genome shotgun (WGS) entry which is preliminary data.</text>
</comment>
<evidence type="ECO:0000313" key="2">
    <source>
        <dbReference type="Proteomes" id="UP001165205"/>
    </source>
</evidence>